<keyword evidence="4" id="KW-1185">Reference proteome</keyword>
<sequence length="158" mass="17340">MPARLHLLATLLLLAPSSSGTHYATLGVPSDATEVAIRHAYRRAALAHHPDKARGRTRPERDAAARRMERLNEAYAILSDAAARRRYDYERLALAASGGHSHGGRGEYRPPARRVEVRLSATLEQLAGFAPVDIDLAAAGDDLRADLWLPAWHNRVPL</sequence>
<dbReference type="InterPro" id="IPR050817">
    <property type="entry name" value="DjlA_DnaK_co-chaperone"/>
</dbReference>
<dbReference type="InterPro" id="IPR036869">
    <property type="entry name" value="J_dom_sf"/>
</dbReference>
<evidence type="ECO:0000256" key="1">
    <source>
        <dbReference type="SAM" id="SignalP"/>
    </source>
</evidence>
<dbReference type="InterPro" id="IPR001623">
    <property type="entry name" value="DnaJ_domain"/>
</dbReference>
<dbReference type="PROSITE" id="PS50076">
    <property type="entry name" value="DNAJ_2"/>
    <property type="match status" value="1"/>
</dbReference>
<evidence type="ECO:0000313" key="4">
    <source>
        <dbReference type="Proteomes" id="UP000013827"/>
    </source>
</evidence>
<dbReference type="Gene3D" id="1.10.287.110">
    <property type="entry name" value="DnaJ domain"/>
    <property type="match status" value="1"/>
</dbReference>
<dbReference type="PaxDb" id="2903-EOD09869"/>
<protein>
    <recommendedName>
        <fullName evidence="2">J domain-containing protein</fullName>
    </recommendedName>
</protein>
<feature type="chain" id="PRO_5044195486" description="J domain-containing protein" evidence="1">
    <location>
        <begin position="21"/>
        <end position="158"/>
    </location>
</feature>
<evidence type="ECO:0000313" key="3">
    <source>
        <dbReference type="EnsemblProtists" id="EOD09869"/>
    </source>
</evidence>
<dbReference type="PRINTS" id="PR00625">
    <property type="entry name" value="JDOMAIN"/>
</dbReference>
<dbReference type="STRING" id="2903.R1DMF3"/>
<reference evidence="3" key="2">
    <citation type="submission" date="2024-10" db="UniProtKB">
        <authorList>
            <consortium name="EnsemblProtists"/>
        </authorList>
    </citation>
    <scope>IDENTIFICATION</scope>
</reference>
<dbReference type="PANTHER" id="PTHR24074">
    <property type="entry name" value="CO-CHAPERONE PROTEIN DJLA"/>
    <property type="match status" value="1"/>
</dbReference>
<dbReference type="HOGENOM" id="CLU_085531_0_0_1"/>
<dbReference type="Pfam" id="PF00226">
    <property type="entry name" value="DnaJ"/>
    <property type="match status" value="1"/>
</dbReference>
<keyword evidence="1" id="KW-0732">Signal</keyword>
<dbReference type="KEGG" id="ehx:EMIHUDRAFT_558277"/>
<dbReference type="EnsemblProtists" id="EOD09869">
    <property type="protein sequence ID" value="EOD09869"/>
    <property type="gene ID" value="EMIHUDRAFT_558277"/>
</dbReference>
<name>A0A0D3IF34_EMIH1</name>
<dbReference type="SUPFAM" id="SSF46565">
    <property type="entry name" value="Chaperone J-domain"/>
    <property type="match status" value="1"/>
</dbReference>
<accession>A0A0D3IF34</accession>
<dbReference type="AlphaFoldDB" id="A0A0D3IF34"/>
<organism evidence="3 4">
    <name type="scientific">Emiliania huxleyi (strain CCMP1516)</name>
    <dbReference type="NCBI Taxonomy" id="280463"/>
    <lineage>
        <taxon>Eukaryota</taxon>
        <taxon>Haptista</taxon>
        <taxon>Haptophyta</taxon>
        <taxon>Prymnesiophyceae</taxon>
        <taxon>Isochrysidales</taxon>
        <taxon>Noelaerhabdaceae</taxon>
        <taxon>Emiliania</taxon>
    </lineage>
</organism>
<evidence type="ECO:0000259" key="2">
    <source>
        <dbReference type="PROSITE" id="PS50076"/>
    </source>
</evidence>
<dbReference type="RefSeq" id="XP_005762298.1">
    <property type="nucleotide sequence ID" value="XM_005762241.1"/>
</dbReference>
<dbReference type="SMART" id="SM00271">
    <property type="entry name" value="DnaJ"/>
    <property type="match status" value="1"/>
</dbReference>
<feature type="signal peptide" evidence="1">
    <location>
        <begin position="1"/>
        <end position="20"/>
    </location>
</feature>
<reference evidence="4" key="1">
    <citation type="journal article" date="2013" name="Nature">
        <title>Pan genome of the phytoplankton Emiliania underpins its global distribution.</title>
        <authorList>
            <person name="Read B.A."/>
            <person name="Kegel J."/>
            <person name="Klute M.J."/>
            <person name="Kuo A."/>
            <person name="Lefebvre S.C."/>
            <person name="Maumus F."/>
            <person name="Mayer C."/>
            <person name="Miller J."/>
            <person name="Monier A."/>
            <person name="Salamov A."/>
            <person name="Young J."/>
            <person name="Aguilar M."/>
            <person name="Claverie J.M."/>
            <person name="Frickenhaus S."/>
            <person name="Gonzalez K."/>
            <person name="Herman E.K."/>
            <person name="Lin Y.C."/>
            <person name="Napier J."/>
            <person name="Ogata H."/>
            <person name="Sarno A.F."/>
            <person name="Shmutz J."/>
            <person name="Schroeder D."/>
            <person name="de Vargas C."/>
            <person name="Verret F."/>
            <person name="von Dassow P."/>
            <person name="Valentin K."/>
            <person name="Van de Peer Y."/>
            <person name="Wheeler G."/>
            <person name="Dacks J.B."/>
            <person name="Delwiche C.F."/>
            <person name="Dyhrman S.T."/>
            <person name="Glockner G."/>
            <person name="John U."/>
            <person name="Richards T."/>
            <person name="Worden A.Z."/>
            <person name="Zhang X."/>
            <person name="Grigoriev I.V."/>
            <person name="Allen A.E."/>
            <person name="Bidle K."/>
            <person name="Borodovsky M."/>
            <person name="Bowler C."/>
            <person name="Brownlee C."/>
            <person name="Cock J.M."/>
            <person name="Elias M."/>
            <person name="Gladyshev V.N."/>
            <person name="Groth M."/>
            <person name="Guda C."/>
            <person name="Hadaegh A."/>
            <person name="Iglesias-Rodriguez M.D."/>
            <person name="Jenkins J."/>
            <person name="Jones B.M."/>
            <person name="Lawson T."/>
            <person name="Leese F."/>
            <person name="Lindquist E."/>
            <person name="Lobanov A."/>
            <person name="Lomsadze A."/>
            <person name="Malik S.B."/>
            <person name="Marsh M.E."/>
            <person name="Mackinder L."/>
            <person name="Mock T."/>
            <person name="Mueller-Roeber B."/>
            <person name="Pagarete A."/>
            <person name="Parker M."/>
            <person name="Probert I."/>
            <person name="Quesneville H."/>
            <person name="Raines C."/>
            <person name="Rensing S.A."/>
            <person name="Riano-Pachon D.M."/>
            <person name="Richier S."/>
            <person name="Rokitta S."/>
            <person name="Shiraiwa Y."/>
            <person name="Soanes D.M."/>
            <person name="van der Giezen M."/>
            <person name="Wahlund T.M."/>
            <person name="Williams B."/>
            <person name="Wilson W."/>
            <person name="Wolfe G."/>
            <person name="Wurch L.L."/>
        </authorList>
    </citation>
    <scope>NUCLEOTIDE SEQUENCE</scope>
</reference>
<dbReference type="GeneID" id="17255908"/>
<feature type="domain" description="J" evidence="2">
    <location>
        <begin position="21"/>
        <end position="91"/>
    </location>
</feature>
<dbReference type="Proteomes" id="UP000013827">
    <property type="component" value="Unassembled WGS sequence"/>
</dbReference>
<dbReference type="eggNOG" id="KOG0550">
    <property type="taxonomic scope" value="Eukaryota"/>
</dbReference>
<dbReference type="CDD" id="cd06257">
    <property type="entry name" value="DnaJ"/>
    <property type="match status" value="1"/>
</dbReference>
<proteinExistence type="predicted"/>